<gene>
    <name evidence="6" type="primary">RBM12</name>
    <name evidence="6" type="ORF">Bhyg_15796</name>
</gene>
<dbReference type="Pfam" id="PF00076">
    <property type="entry name" value="RRM_1"/>
    <property type="match status" value="4"/>
</dbReference>
<dbReference type="EMBL" id="WJQU01002610">
    <property type="protein sequence ID" value="KAJ6632664.1"/>
    <property type="molecule type" value="Genomic_DNA"/>
</dbReference>
<evidence type="ECO:0000256" key="3">
    <source>
        <dbReference type="PROSITE-ProRule" id="PRU00176"/>
    </source>
</evidence>
<dbReference type="CDD" id="cd12510">
    <property type="entry name" value="RRM1_RBM12_like"/>
    <property type="match status" value="1"/>
</dbReference>
<organism evidence="6 7">
    <name type="scientific">Pseudolycoriella hygida</name>
    <dbReference type="NCBI Taxonomy" id="35572"/>
    <lineage>
        <taxon>Eukaryota</taxon>
        <taxon>Metazoa</taxon>
        <taxon>Ecdysozoa</taxon>
        <taxon>Arthropoda</taxon>
        <taxon>Hexapoda</taxon>
        <taxon>Insecta</taxon>
        <taxon>Pterygota</taxon>
        <taxon>Neoptera</taxon>
        <taxon>Endopterygota</taxon>
        <taxon>Diptera</taxon>
        <taxon>Nematocera</taxon>
        <taxon>Sciaroidea</taxon>
        <taxon>Sciaridae</taxon>
        <taxon>Pseudolycoriella</taxon>
    </lineage>
</organism>
<feature type="compositionally biased region" description="Polar residues" evidence="4">
    <location>
        <begin position="199"/>
        <end position="209"/>
    </location>
</feature>
<dbReference type="PANTHER" id="PTHR13976">
    <property type="entry name" value="HETEROGENEOUS NUCLEAR RIBONUCLEOPROTEIN-RELATED"/>
    <property type="match status" value="1"/>
</dbReference>
<comment type="caution">
    <text evidence="6">The sequence shown here is derived from an EMBL/GenBank/DDBJ whole genome shotgun (WGS) entry which is preliminary data.</text>
</comment>
<feature type="compositionally biased region" description="Polar residues" evidence="4">
    <location>
        <begin position="325"/>
        <end position="339"/>
    </location>
</feature>
<feature type="compositionally biased region" description="Basic and acidic residues" evidence="4">
    <location>
        <begin position="260"/>
        <end position="303"/>
    </location>
</feature>
<keyword evidence="2 3" id="KW-0694">RNA-binding</keyword>
<dbReference type="GO" id="GO:0003723">
    <property type="term" value="F:RNA binding"/>
    <property type="evidence" value="ECO:0007669"/>
    <property type="project" value="UniProtKB-UniRule"/>
</dbReference>
<evidence type="ECO:0000256" key="1">
    <source>
        <dbReference type="ARBA" id="ARBA00022737"/>
    </source>
</evidence>
<feature type="region of interest" description="Disordered" evidence="4">
    <location>
        <begin position="467"/>
        <end position="548"/>
    </location>
</feature>
<feature type="domain" description="RRM" evidence="5">
    <location>
        <begin position="3"/>
        <end position="76"/>
    </location>
</feature>
<evidence type="ECO:0000256" key="4">
    <source>
        <dbReference type="SAM" id="MobiDB-lite"/>
    </source>
</evidence>
<feature type="region of interest" description="Disordered" evidence="4">
    <location>
        <begin position="199"/>
        <end position="356"/>
    </location>
</feature>
<dbReference type="OrthoDB" id="2588702at2759"/>
<feature type="non-terminal residue" evidence="6">
    <location>
        <position position="1064"/>
    </location>
</feature>
<feature type="region of interest" description="Disordered" evidence="4">
    <location>
        <begin position="743"/>
        <end position="787"/>
    </location>
</feature>
<feature type="compositionally biased region" description="Polar residues" evidence="4">
    <location>
        <begin position="304"/>
        <end position="318"/>
    </location>
</feature>
<feature type="compositionally biased region" description="Basic residues" evidence="4">
    <location>
        <begin position="217"/>
        <end position="259"/>
    </location>
</feature>
<dbReference type="AlphaFoldDB" id="A0A9Q0MK29"/>
<evidence type="ECO:0000313" key="6">
    <source>
        <dbReference type="EMBL" id="KAJ6632664.1"/>
    </source>
</evidence>
<dbReference type="InterPro" id="IPR012677">
    <property type="entry name" value="Nucleotide-bd_a/b_plait_sf"/>
</dbReference>
<sequence>MSVIIRLQNLPWSANASDVRAFFRGLGIPDGGVHIVGGENGDAFIAFSTDEDARQAMMLNGSKLKETQVHLLLSSRAEMQKVIEAARQQTISFMNFSAQKPTIAPTAGIVPMPLHTSATMINGATGVVGLMDPQIAVATKPQPPIITSNSLSGILAQQMMQQHQIEYIRQQQNMPVLTSTSVRHDAYKSLNNQYNSISHQYGDSAIDSNGKNDLKRSRNSRSRSRSRDRRDRRRSRSRERSRRYRDRSRSRERRRRRRNSSSDRRSRSRGRDRGTRDDVRKDRSYEKDVRSSLDRNKTVEENKINFNSTMENSFNAQVAQDHPKSSNVDLAGSTNNGYNNEPKEVSKNPFKTFNNQSRNDYPANIILDIEPAVGMVPYKESDNTNNNSSCIRITNLNARTHYAAIRKFFHGFQIPNDGIKLLNDETGKRRNEVAIRFVRPDVANDALALDGKMLNGSYVRIQSISDGEYENEVDSYQPPRRNTGRFGNRIDDRNNGSRGGSEESNSRDFSSRRNNIYEKPNQRNRFNDDFDGPGALSNDSRDRHNDDDDVMVITDSNDADTAPVGLTLLIEDLPPFAKEQDIIKMFSDFTLMDITLAKVNKMFRAYVKFHNQSDAAAALKQTHLHRIDFKSVFVSACSEETYEKAKREYDGLGDTIGKSEKDASNRDDPRSKFRNNLQLGDNEVDQFGRNIRNRKFVNPQAPDNKAAIPSLFNLTIDPPFVINQQNQQNEPKILLADPRLRRQFDQGSSQSSESQLSPNPQAKPFNPFSQPIGADPRLQRNSSLSTPNLTNNASTKLIFIGNVEYNTTESDILDFFADIGATPNRIFFVKNARGQPCGDCYVKFKTAEEATRALIKNRFRFRNRVIRVTLAETDDASKALGFSVDDDDAGDVDNSVNEIKDSTEGNSLEKNDNEMDLDGSNSDNQNAQHDDQDDDSNSLNNGRFDCGADDGCQFQRLDPRMYNAPYGRGVNLMGNNFFRGGRGGMPDSRNKIRGNYNQNNATRSLEGCVVSLNNVPFNATPRDIAEFFGEYNLGPSDIIRRFNDDGSLTGEARVRFLTPIDASE</sequence>
<dbReference type="InterPro" id="IPR035979">
    <property type="entry name" value="RBD_domain_sf"/>
</dbReference>
<feature type="region of interest" description="Disordered" evidence="4">
    <location>
        <begin position="891"/>
        <end position="942"/>
    </location>
</feature>
<feature type="domain" description="RRM" evidence="5">
    <location>
        <begin position="566"/>
        <end position="639"/>
    </location>
</feature>
<feature type="domain" description="RRM" evidence="5">
    <location>
        <begin position="389"/>
        <end position="466"/>
    </location>
</feature>
<dbReference type="CDD" id="cd12254">
    <property type="entry name" value="RRM_hnRNPH_ESRPs_RBM12_like"/>
    <property type="match status" value="2"/>
</dbReference>
<feature type="compositionally biased region" description="Basic and acidic residues" evidence="4">
    <location>
        <begin position="657"/>
        <end position="671"/>
    </location>
</feature>
<dbReference type="InterPro" id="IPR000504">
    <property type="entry name" value="RRM_dom"/>
</dbReference>
<keyword evidence="1" id="KW-0677">Repeat</keyword>
<dbReference type="CDD" id="cd00590">
    <property type="entry name" value="RRM_SF"/>
    <property type="match status" value="1"/>
</dbReference>
<dbReference type="InterPro" id="IPR050666">
    <property type="entry name" value="ESRP"/>
</dbReference>
<feature type="domain" description="RRM" evidence="5">
    <location>
        <begin position="796"/>
        <end position="873"/>
    </location>
</feature>
<evidence type="ECO:0000313" key="7">
    <source>
        <dbReference type="Proteomes" id="UP001151699"/>
    </source>
</evidence>
<feature type="compositionally biased region" description="Basic and acidic residues" evidence="4">
    <location>
        <begin position="898"/>
        <end position="913"/>
    </location>
</feature>
<feature type="compositionally biased region" description="Basic and acidic residues" evidence="4">
    <location>
        <begin position="488"/>
        <end position="511"/>
    </location>
</feature>
<reference evidence="6" key="1">
    <citation type="submission" date="2022-07" db="EMBL/GenBank/DDBJ databases">
        <authorList>
            <person name="Trinca V."/>
            <person name="Uliana J.V.C."/>
            <person name="Torres T.T."/>
            <person name="Ward R.J."/>
            <person name="Monesi N."/>
        </authorList>
    </citation>
    <scope>NUCLEOTIDE SEQUENCE</scope>
    <source>
        <strain evidence="6">HSMRA1968</strain>
        <tissue evidence="6">Whole embryos</tissue>
    </source>
</reference>
<evidence type="ECO:0000259" key="5">
    <source>
        <dbReference type="PROSITE" id="PS50102"/>
    </source>
</evidence>
<feature type="compositionally biased region" description="Low complexity" evidence="4">
    <location>
        <begin position="745"/>
        <end position="757"/>
    </location>
</feature>
<protein>
    <submittedName>
        <fullName evidence="6">RNA-binding protein 12</fullName>
    </submittedName>
</protein>
<feature type="region of interest" description="Disordered" evidence="4">
    <location>
        <begin position="652"/>
        <end position="679"/>
    </location>
</feature>
<keyword evidence="7" id="KW-1185">Reference proteome</keyword>
<name>A0A9Q0MK29_9DIPT</name>
<dbReference type="Gene3D" id="3.30.70.330">
    <property type="match status" value="5"/>
</dbReference>
<dbReference type="PROSITE" id="PS50102">
    <property type="entry name" value="RRM"/>
    <property type="match status" value="4"/>
</dbReference>
<dbReference type="SMART" id="SM00360">
    <property type="entry name" value="RRM"/>
    <property type="match status" value="4"/>
</dbReference>
<dbReference type="Proteomes" id="UP001151699">
    <property type="component" value="Unassembled WGS sequence"/>
</dbReference>
<proteinExistence type="predicted"/>
<dbReference type="SUPFAM" id="SSF54928">
    <property type="entry name" value="RNA-binding domain, RBD"/>
    <property type="match status" value="3"/>
</dbReference>
<evidence type="ECO:0000256" key="2">
    <source>
        <dbReference type="ARBA" id="ARBA00022884"/>
    </source>
</evidence>
<accession>A0A9Q0MK29</accession>